<dbReference type="SUPFAM" id="SSF159774">
    <property type="entry name" value="YerB-like"/>
    <property type="match status" value="1"/>
</dbReference>
<comment type="caution">
    <text evidence="4">The sequence shown here is derived from an EMBL/GenBank/DDBJ whole genome shotgun (WGS) entry which is preliminary data.</text>
</comment>
<evidence type="ECO:0000259" key="3">
    <source>
        <dbReference type="Pfam" id="PF17479"/>
    </source>
</evidence>
<evidence type="ECO:0000259" key="2">
    <source>
        <dbReference type="Pfam" id="PF11258"/>
    </source>
</evidence>
<dbReference type="AlphaFoldDB" id="A0A1G1WDK2"/>
<feature type="transmembrane region" description="Helical" evidence="1">
    <location>
        <begin position="20"/>
        <end position="42"/>
    </location>
</feature>
<dbReference type="Gene3D" id="3.50.90.10">
    <property type="entry name" value="YerB-like"/>
    <property type="match status" value="1"/>
</dbReference>
<keyword evidence="1" id="KW-1133">Transmembrane helix</keyword>
<evidence type="ECO:0000256" key="1">
    <source>
        <dbReference type="SAM" id="Phobius"/>
    </source>
</evidence>
<dbReference type="Proteomes" id="UP000178162">
    <property type="component" value="Unassembled WGS sequence"/>
</dbReference>
<feature type="domain" description="DUF3048" evidence="2">
    <location>
        <begin position="84"/>
        <end position="216"/>
    </location>
</feature>
<dbReference type="InterPro" id="IPR035328">
    <property type="entry name" value="DUF3048_C"/>
</dbReference>
<feature type="domain" description="DUF3048" evidence="3">
    <location>
        <begin position="244"/>
        <end position="356"/>
    </location>
</feature>
<dbReference type="Pfam" id="PF17479">
    <property type="entry name" value="DUF3048_C"/>
    <property type="match status" value="1"/>
</dbReference>
<dbReference type="InterPro" id="IPR023158">
    <property type="entry name" value="YerB-like_sf"/>
</dbReference>
<accession>A0A1G1WDK2</accession>
<name>A0A1G1WDK2_9BACT</name>
<organism evidence="4 5">
    <name type="scientific">Candidatus Woykebacteria bacterium RBG_16_39_9b</name>
    <dbReference type="NCBI Taxonomy" id="1802595"/>
    <lineage>
        <taxon>Bacteria</taxon>
        <taxon>Candidatus Woykeibacteriota</taxon>
    </lineage>
</organism>
<dbReference type="InterPro" id="IPR021416">
    <property type="entry name" value="DUF3048_N"/>
</dbReference>
<evidence type="ECO:0000313" key="4">
    <source>
        <dbReference type="EMBL" id="OGY25711.1"/>
    </source>
</evidence>
<gene>
    <name evidence="4" type="ORF">A2134_02590</name>
</gene>
<keyword evidence="1" id="KW-0472">Membrane</keyword>
<proteinExistence type="predicted"/>
<evidence type="ECO:0008006" key="6">
    <source>
        <dbReference type="Google" id="ProtNLM"/>
    </source>
</evidence>
<evidence type="ECO:0000313" key="5">
    <source>
        <dbReference type="Proteomes" id="UP000178162"/>
    </source>
</evidence>
<protein>
    <recommendedName>
        <fullName evidence="6">DUF3048 domain-containing protein</fullName>
    </recommendedName>
</protein>
<keyword evidence="1" id="KW-0812">Transmembrane</keyword>
<reference evidence="4 5" key="1">
    <citation type="journal article" date="2016" name="Nat. Commun.">
        <title>Thousands of microbial genomes shed light on interconnected biogeochemical processes in an aquifer system.</title>
        <authorList>
            <person name="Anantharaman K."/>
            <person name="Brown C.T."/>
            <person name="Hug L.A."/>
            <person name="Sharon I."/>
            <person name="Castelle C.J."/>
            <person name="Probst A.J."/>
            <person name="Thomas B.C."/>
            <person name="Singh A."/>
            <person name="Wilkins M.J."/>
            <person name="Karaoz U."/>
            <person name="Brodie E.L."/>
            <person name="Williams K.H."/>
            <person name="Hubbard S.S."/>
            <person name="Banfield J.F."/>
        </authorList>
    </citation>
    <scope>NUCLEOTIDE SEQUENCE [LARGE SCALE GENOMIC DNA]</scope>
</reference>
<sequence length="370" mass="41613">MSLFQTLRARFKKLTKKKKILLLLFLGLVAIFSLAVGFYLGLNGNFGRILSPIGTLLENKPPEPRDFPNPINGVLYTKSEAAKWKDRLPLAVVLENHTDARPQSGLSKAEAVYEVLAEGGITRFLALYLAEDSILGPVRSNRTYFLDWLSEYRAGYAHIGGSPEAQARVKEFNISDLDQFFLGAPTYTRIANRFAPHNVYTTTDKLRGAADSRGYRGPVKLESWLFKDEESSASARPKKFELTLKFRENAPYVVDWKYNREKNLYLRFNGGASHIDKETNSQLSAKTIIVQEVIITPDPSGHSRIRIKTVGSGPVRIFQDGKVISGKWKKTSRTGRTRFFDNKGAEIAFNRGQIWIEIIPAGSPVIIKKN</sequence>
<dbReference type="EMBL" id="MHCR01000010">
    <property type="protein sequence ID" value="OGY25711.1"/>
    <property type="molecule type" value="Genomic_DNA"/>
</dbReference>
<dbReference type="STRING" id="1802595.A2134_02590"/>
<dbReference type="Pfam" id="PF11258">
    <property type="entry name" value="DUF3048"/>
    <property type="match status" value="1"/>
</dbReference>